<dbReference type="AlphaFoldDB" id="A0A812CL58"/>
<evidence type="ECO:0000313" key="3">
    <source>
        <dbReference type="Proteomes" id="UP000597762"/>
    </source>
</evidence>
<sequence length="220" mass="25638">MDVVMSENNLYFLFFLLLSSSLYHSNLSFSLHSLLSSYISSFFSSHSLKVIHFSIFLLFTLFLFAISPSYSPPPLSSFFSLDIPSLFHMPCSFWFVLFPPPLPQFSYSLPHSYLLQKHFSFYSLELSTCLCFFSLLPTLTDFLLSLFSLLLSFPSYSPSILLSFLCTFFFPIIILNLFFLSFFFSLSISLFFLIIFSLIHTSQFFFFSFFFLHSEFMSGF</sequence>
<comment type="caution">
    <text evidence="2">The sequence shown here is derived from an EMBL/GenBank/DDBJ whole genome shotgun (WGS) entry which is preliminary data.</text>
</comment>
<keyword evidence="1" id="KW-1133">Transmembrane helix</keyword>
<keyword evidence="1" id="KW-0472">Membrane</keyword>
<feature type="transmembrane region" description="Helical" evidence="1">
    <location>
        <begin position="160"/>
        <end position="183"/>
    </location>
</feature>
<dbReference type="Proteomes" id="UP000597762">
    <property type="component" value="Unassembled WGS sequence"/>
</dbReference>
<feature type="transmembrane region" description="Helical" evidence="1">
    <location>
        <begin position="119"/>
        <end position="140"/>
    </location>
</feature>
<keyword evidence="3" id="KW-1185">Reference proteome</keyword>
<feature type="transmembrane region" description="Helical" evidence="1">
    <location>
        <begin position="190"/>
        <end position="212"/>
    </location>
</feature>
<feature type="transmembrane region" description="Helical" evidence="1">
    <location>
        <begin position="78"/>
        <end position="98"/>
    </location>
</feature>
<keyword evidence="1" id="KW-0812">Transmembrane</keyword>
<protein>
    <submittedName>
        <fullName evidence="2">Uncharacterized protein</fullName>
    </submittedName>
</protein>
<organism evidence="2 3">
    <name type="scientific">Acanthosepion pharaonis</name>
    <name type="common">Pharaoh cuttlefish</name>
    <name type="synonym">Sepia pharaonis</name>
    <dbReference type="NCBI Taxonomy" id="158019"/>
    <lineage>
        <taxon>Eukaryota</taxon>
        <taxon>Metazoa</taxon>
        <taxon>Spiralia</taxon>
        <taxon>Lophotrochozoa</taxon>
        <taxon>Mollusca</taxon>
        <taxon>Cephalopoda</taxon>
        <taxon>Coleoidea</taxon>
        <taxon>Decapodiformes</taxon>
        <taxon>Sepiida</taxon>
        <taxon>Sepiina</taxon>
        <taxon>Sepiidae</taxon>
        <taxon>Acanthosepion</taxon>
    </lineage>
</organism>
<reference evidence="2" key="1">
    <citation type="submission" date="2021-01" db="EMBL/GenBank/DDBJ databases">
        <authorList>
            <person name="Li R."/>
            <person name="Bekaert M."/>
        </authorList>
    </citation>
    <scope>NUCLEOTIDE SEQUENCE</scope>
    <source>
        <strain evidence="2">Farmed</strain>
    </source>
</reference>
<name>A0A812CL58_ACAPH</name>
<feature type="transmembrane region" description="Helical" evidence="1">
    <location>
        <begin position="47"/>
        <end position="66"/>
    </location>
</feature>
<gene>
    <name evidence="2" type="ORF">SPHA_36886</name>
</gene>
<proteinExistence type="predicted"/>
<evidence type="ECO:0000313" key="2">
    <source>
        <dbReference type="EMBL" id="CAE1270035.1"/>
    </source>
</evidence>
<feature type="transmembrane region" description="Helical" evidence="1">
    <location>
        <begin position="12"/>
        <end position="35"/>
    </location>
</feature>
<accession>A0A812CL58</accession>
<dbReference type="EMBL" id="CAHIKZ030001625">
    <property type="protein sequence ID" value="CAE1270035.1"/>
    <property type="molecule type" value="Genomic_DNA"/>
</dbReference>
<evidence type="ECO:0000256" key="1">
    <source>
        <dbReference type="SAM" id="Phobius"/>
    </source>
</evidence>